<dbReference type="FunFam" id="1.25.40.10:FF:000225">
    <property type="entry name" value="Protein SMG7"/>
    <property type="match status" value="1"/>
</dbReference>
<evidence type="ECO:0000259" key="4">
    <source>
        <dbReference type="Pfam" id="PF10374"/>
    </source>
</evidence>
<dbReference type="Pfam" id="PF10373">
    <property type="entry name" value="EST1_DNA_bind"/>
    <property type="match status" value="1"/>
</dbReference>
<dbReference type="Pfam" id="PF10374">
    <property type="entry name" value="EST1"/>
    <property type="match status" value="1"/>
</dbReference>
<accession>A0AAP0PMK5</accession>
<dbReference type="Gene3D" id="1.25.40.10">
    <property type="entry name" value="Tetratricopeptide repeat domain"/>
    <property type="match status" value="1"/>
</dbReference>
<feature type="region of interest" description="Disordered" evidence="2">
    <location>
        <begin position="625"/>
        <end position="648"/>
    </location>
</feature>
<dbReference type="GO" id="GO:0000184">
    <property type="term" value="P:nuclear-transcribed mRNA catabolic process, nonsense-mediated decay"/>
    <property type="evidence" value="ECO:0007669"/>
    <property type="project" value="TreeGrafter"/>
</dbReference>
<dbReference type="SUPFAM" id="SSF48452">
    <property type="entry name" value="TPR-like"/>
    <property type="match status" value="1"/>
</dbReference>
<proteinExistence type="predicted"/>
<sequence length="1053" mass="118837">MCQPNSVIEVFPESMSDSRASVDQVLFTPSMDNKIVGQLSEKKLPKNLIVEALDAEKQLWRLVYSKGLLHAGVRQLYVKACSNYEKIILHDHELAELQDIEYSLWKLHYKHIDEYRNRLRETMSLVAPKNSGMVDQGRNDLLDGFKSFLSEASEFYQGLIIKIRRINGLPEEIRSFGEDGFVSYNDSSKLYRIQFSCHRCLVSLGDLARYRELYGNPYPQKRNWSIAATHYLNASIIWPDSGNPHNQLAVLATYVGDELLALYHCLRSLAVKEPFPDAWDNLILLFEKNGASHLHTILNEATFNFLKPSERSIVQFKAESNGSMVQMRKDSDGALSDKAGLWSLIVRMIGFFYMNSSLEEFPIIFGSVIRELEAMLSTDDATLKDTLESYQQMGIARTGPFRIIQLVAILIYTIHTLGDKSKLQKRKNMRYTQQPELIKLAVASAFICMRCFVDRCLKTNPVESSPLLPSILVFMEFLADALDRAETYSTDEKCANAISYFFSAFVDLLNHFTFAVDEAQHFIALWEDNELRGFSPIAQSHQMLSFSNCDELRNRLEDKNEQQLRISRIVAAAIKVVDRSNEFHKWISYDKVRRKFHFPESEKLTGQAETEIANCIAHQEVEEQNEVEVAKDEPNKVDKNGSSSPAEEEEVILFKPITRYNSAPIYMPATTANDEPSSSIWEFKAPLEERLNRGSSFPENQFCFDSSSFLSNATSSSSSKAFWQEPIPEDSEIDSFPDHPTDFGAEDTKTDVLPSVAGPPSLNAWRKFRIQKRRVLKESNKCHAGNDLGVASLPLTDLSIGETTVGQQDVGIAPSIPAPQLPCGSSSVEDSLIHPQYSSDTMHHSVAPYTTPVPSAPLLPENASWYNGGTYSYDGRSNSEGFEGKADFSQVYLSILSRNQDSSNYDLSSPRFTDACSPIPDRTSSPQWSTQYHGNLNINRTHNGGLPFHPYTLTCLGSLHDNNVSSFAPDRLAMNPSVTYPLNHVEGSSLRPGWHVTPGANEQMRDKLFHHEFQKPTAHGFGALQELMSERQGLLRYLKEKEWRAQEAQLGGP</sequence>
<name>A0AAP0PMK5_9MAGN</name>
<dbReference type="AlphaFoldDB" id="A0AAP0PMK5"/>
<protein>
    <recommendedName>
        <fullName evidence="7">Protein SMG7L</fullName>
    </recommendedName>
</protein>
<evidence type="ECO:0000256" key="2">
    <source>
        <dbReference type="SAM" id="MobiDB-lite"/>
    </source>
</evidence>
<dbReference type="GO" id="GO:0070034">
    <property type="term" value="F:telomerase RNA binding"/>
    <property type="evidence" value="ECO:0007669"/>
    <property type="project" value="TreeGrafter"/>
</dbReference>
<dbReference type="Proteomes" id="UP001420932">
    <property type="component" value="Unassembled WGS sequence"/>
</dbReference>
<keyword evidence="6" id="KW-1185">Reference proteome</keyword>
<dbReference type="PANTHER" id="PTHR15696">
    <property type="entry name" value="SMG-7 SUPPRESSOR WITH MORPHOLOGICAL EFFECT ON GENITALIA PROTEIN 7"/>
    <property type="match status" value="1"/>
</dbReference>
<gene>
    <name evidence="5" type="ORF">Syun_008467</name>
</gene>
<dbReference type="InterPro" id="IPR011990">
    <property type="entry name" value="TPR-like_helical_dom_sf"/>
</dbReference>
<feature type="domain" description="Telomerase activating protein Est1-like N-terminal" evidence="4">
    <location>
        <begin position="100"/>
        <end position="214"/>
    </location>
</feature>
<dbReference type="PANTHER" id="PTHR15696:SF0">
    <property type="entry name" value="TELOMERASE-BINDING PROTEIN EST1A"/>
    <property type="match status" value="1"/>
</dbReference>
<dbReference type="GO" id="GO:0042162">
    <property type="term" value="F:telomeric DNA binding"/>
    <property type="evidence" value="ECO:0007669"/>
    <property type="project" value="TreeGrafter"/>
</dbReference>
<dbReference type="GO" id="GO:0005697">
    <property type="term" value="C:telomerase holoenzyme complex"/>
    <property type="evidence" value="ECO:0007669"/>
    <property type="project" value="TreeGrafter"/>
</dbReference>
<dbReference type="InterPro" id="IPR045153">
    <property type="entry name" value="Est1/Ebs1-like"/>
</dbReference>
<keyword evidence="1" id="KW-0677">Repeat</keyword>
<reference evidence="5 6" key="1">
    <citation type="submission" date="2024-01" db="EMBL/GenBank/DDBJ databases">
        <title>Genome assemblies of Stephania.</title>
        <authorList>
            <person name="Yang L."/>
        </authorList>
    </citation>
    <scope>NUCLEOTIDE SEQUENCE [LARGE SCALE GENOMIC DNA]</scope>
    <source>
        <strain evidence="5">YNDBR</strain>
        <tissue evidence="5">Leaf</tissue>
    </source>
</reference>
<organism evidence="5 6">
    <name type="scientific">Stephania yunnanensis</name>
    <dbReference type="NCBI Taxonomy" id="152371"/>
    <lineage>
        <taxon>Eukaryota</taxon>
        <taxon>Viridiplantae</taxon>
        <taxon>Streptophyta</taxon>
        <taxon>Embryophyta</taxon>
        <taxon>Tracheophyta</taxon>
        <taxon>Spermatophyta</taxon>
        <taxon>Magnoliopsida</taxon>
        <taxon>Ranunculales</taxon>
        <taxon>Menispermaceae</taxon>
        <taxon>Menispermoideae</taxon>
        <taxon>Cissampelideae</taxon>
        <taxon>Stephania</taxon>
    </lineage>
</organism>
<evidence type="ECO:0000313" key="6">
    <source>
        <dbReference type="Proteomes" id="UP001420932"/>
    </source>
</evidence>
<feature type="domain" description="DNA/RNA-binding" evidence="3">
    <location>
        <begin position="227"/>
        <end position="540"/>
    </location>
</feature>
<evidence type="ECO:0000259" key="3">
    <source>
        <dbReference type="Pfam" id="PF10373"/>
    </source>
</evidence>
<dbReference type="InterPro" id="IPR019458">
    <property type="entry name" value="Est1-like_N"/>
</dbReference>
<evidence type="ECO:0008006" key="7">
    <source>
        <dbReference type="Google" id="ProtNLM"/>
    </source>
</evidence>
<dbReference type="EMBL" id="JBBNAF010000004">
    <property type="protein sequence ID" value="KAK9150158.1"/>
    <property type="molecule type" value="Genomic_DNA"/>
</dbReference>
<evidence type="ECO:0000256" key="1">
    <source>
        <dbReference type="ARBA" id="ARBA00022737"/>
    </source>
</evidence>
<feature type="compositionally biased region" description="Basic and acidic residues" evidence="2">
    <location>
        <begin position="628"/>
        <end position="639"/>
    </location>
</feature>
<evidence type="ECO:0000313" key="5">
    <source>
        <dbReference type="EMBL" id="KAK9150158.1"/>
    </source>
</evidence>
<dbReference type="InterPro" id="IPR018834">
    <property type="entry name" value="DNA/RNA-bd_Est1-type"/>
</dbReference>
<comment type="caution">
    <text evidence="5">The sequence shown here is derived from an EMBL/GenBank/DDBJ whole genome shotgun (WGS) entry which is preliminary data.</text>
</comment>